<dbReference type="InterPro" id="IPR026960">
    <property type="entry name" value="RVT-Znf"/>
</dbReference>
<keyword evidence="4" id="KW-1185">Reference proteome</keyword>
<proteinExistence type="predicted"/>
<dbReference type="PANTHER" id="PTHR47723:SF19">
    <property type="entry name" value="POLYNUCLEOTIDYL TRANSFERASE, RIBONUCLEASE H-LIKE SUPERFAMILY PROTEIN"/>
    <property type="match status" value="1"/>
</dbReference>
<dbReference type="InterPro" id="IPR053151">
    <property type="entry name" value="RNase_H-like"/>
</dbReference>
<dbReference type="Pfam" id="PF13966">
    <property type="entry name" value="zf-RVT"/>
    <property type="match status" value="1"/>
</dbReference>
<dbReference type="Pfam" id="PF13456">
    <property type="entry name" value="RVT_3"/>
    <property type="match status" value="1"/>
</dbReference>
<accession>A0ABR0MHM4</accession>
<organism evidence="3 4">
    <name type="scientific">Gossypium arboreum</name>
    <name type="common">Tree cotton</name>
    <name type="synonym">Gossypium nanking</name>
    <dbReference type="NCBI Taxonomy" id="29729"/>
    <lineage>
        <taxon>Eukaryota</taxon>
        <taxon>Viridiplantae</taxon>
        <taxon>Streptophyta</taxon>
        <taxon>Embryophyta</taxon>
        <taxon>Tracheophyta</taxon>
        <taxon>Spermatophyta</taxon>
        <taxon>Magnoliopsida</taxon>
        <taxon>eudicotyledons</taxon>
        <taxon>Gunneridae</taxon>
        <taxon>Pentapetalae</taxon>
        <taxon>rosids</taxon>
        <taxon>malvids</taxon>
        <taxon>Malvales</taxon>
        <taxon>Malvaceae</taxon>
        <taxon>Malvoideae</taxon>
        <taxon>Gossypium</taxon>
    </lineage>
</organism>
<comment type="caution">
    <text evidence="3">The sequence shown here is derived from an EMBL/GenBank/DDBJ whole genome shotgun (WGS) entry which is preliminary data.</text>
</comment>
<dbReference type="CDD" id="cd06222">
    <property type="entry name" value="RNase_H_like"/>
    <property type="match status" value="1"/>
</dbReference>
<dbReference type="SUPFAM" id="SSF53098">
    <property type="entry name" value="Ribonuclease H-like"/>
    <property type="match status" value="1"/>
</dbReference>
<gene>
    <name evidence="3" type="ORF">PVK06_049047</name>
</gene>
<feature type="domain" description="RNase H type-1" evidence="1">
    <location>
        <begin position="73"/>
        <end position="161"/>
    </location>
</feature>
<evidence type="ECO:0000259" key="1">
    <source>
        <dbReference type="Pfam" id="PF13456"/>
    </source>
</evidence>
<evidence type="ECO:0000313" key="4">
    <source>
        <dbReference type="Proteomes" id="UP001358586"/>
    </source>
</evidence>
<dbReference type="Proteomes" id="UP001358586">
    <property type="component" value="Chromosome 13"/>
</dbReference>
<evidence type="ECO:0000259" key="2">
    <source>
        <dbReference type="Pfam" id="PF13966"/>
    </source>
</evidence>
<dbReference type="Gene3D" id="3.30.420.10">
    <property type="entry name" value="Ribonuclease H-like superfamily/Ribonuclease H"/>
    <property type="match status" value="1"/>
</dbReference>
<dbReference type="InterPro" id="IPR036397">
    <property type="entry name" value="RNaseH_sf"/>
</dbReference>
<feature type="domain" description="Reverse transcriptase zinc-binding" evidence="2">
    <location>
        <begin position="13"/>
        <end position="64"/>
    </location>
</feature>
<dbReference type="EMBL" id="JARKNE010000013">
    <property type="protein sequence ID" value="KAK5772753.1"/>
    <property type="molecule type" value="Genomic_DNA"/>
</dbReference>
<dbReference type="InterPro" id="IPR002156">
    <property type="entry name" value="RNaseH_domain"/>
</dbReference>
<reference evidence="3 4" key="1">
    <citation type="submission" date="2023-03" db="EMBL/GenBank/DDBJ databases">
        <title>WGS of Gossypium arboreum.</title>
        <authorList>
            <person name="Yu D."/>
        </authorList>
    </citation>
    <scope>NUCLEOTIDE SEQUENCE [LARGE SCALE GENOMIC DNA]</scope>
    <source>
        <tissue evidence="3">Leaf</tissue>
    </source>
</reference>
<dbReference type="InterPro" id="IPR012337">
    <property type="entry name" value="RNaseH-like_sf"/>
</dbReference>
<name>A0ABR0MHM4_GOSAR</name>
<evidence type="ECO:0000313" key="3">
    <source>
        <dbReference type="EMBL" id="KAK5772753.1"/>
    </source>
</evidence>
<sequence>MVIDNGDWNLDLFRLWLPEEVRLLTNPERVRRGIRQDTSCHLYGHLTEDILHTLRDCSHAKEIWKQVIPSNHFDSFFVAAVAELWGILDGLILIQKQGFVEVIIQSDNLKNVISICGSKPNGPKSSLIRRIQQILAFEKKWFLNYVPRESNLVADALAKMALTRSETLHMLEDPPLEIKEIMKEDCTLDNMSRN</sequence>
<dbReference type="InterPro" id="IPR044730">
    <property type="entry name" value="RNase_H-like_dom_plant"/>
</dbReference>
<evidence type="ECO:0008006" key="5">
    <source>
        <dbReference type="Google" id="ProtNLM"/>
    </source>
</evidence>
<protein>
    <recommendedName>
        <fullName evidence="5">RNase H type-1 domain-containing protein</fullName>
    </recommendedName>
</protein>
<dbReference type="PANTHER" id="PTHR47723">
    <property type="entry name" value="OS05G0353850 PROTEIN"/>
    <property type="match status" value="1"/>
</dbReference>